<evidence type="ECO:0000256" key="3">
    <source>
        <dbReference type="ARBA" id="ARBA00022737"/>
    </source>
</evidence>
<evidence type="ECO:0000259" key="9">
    <source>
        <dbReference type="Pfam" id="PF04932"/>
    </source>
</evidence>
<evidence type="ECO:0000313" key="11">
    <source>
        <dbReference type="Proteomes" id="UP000177309"/>
    </source>
</evidence>
<dbReference type="InterPro" id="IPR013105">
    <property type="entry name" value="TPR_2"/>
</dbReference>
<feature type="transmembrane region" description="Helical" evidence="8">
    <location>
        <begin position="300"/>
        <end position="319"/>
    </location>
</feature>
<keyword evidence="6 8" id="KW-0472">Membrane</keyword>
<keyword evidence="4 7" id="KW-0802">TPR repeat</keyword>
<dbReference type="InterPro" id="IPR051533">
    <property type="entry name" value="WaaL-like"/>
</dbReference>
<keyword evidence="5 8" id="KW-1133">Transmembrane helix</keyword>
<evidence type="ECO:0000256" key="4">
    <source>
        <dbReference type="ARBA" id="ARBA00022803"/>
    </source>
</evidence>
<feature type="transmembrane region" description="Helical" evidence="8">
    <location>
        <begin position="140"/>
        <end position="157"/>
    </location>
</feature>
<accession>A0A1F4TIA2</accession>
<comment type="subcellular location">
    <subcellularLocation>
        <location evidence="1">Membrane</location>
        <topology evidence="1">Multi-pass membrane protein</topology>
    </subcellularLocation>
</comment>
<feature type="repeat" description="TPR" evidence="7">
    <location>
        <begin position="683"/>
        <end position="716"/>
    </location>
</feature>
<evidence type="ECO:0000313" key="10">
    <source>
        <dbReference type="EMBL" id="OGC32452.1"/>
    </source>
</evidence>
<evidence type="ECO:0000256" key="1">
    <source>
        <dbReference type="ARBA" id="ARBA00004141"/>
    </source>
</evidence>
<dbReference type="AlphaFoldDB" id="A0A1F4TIA2"/>
<feature type="transmembrane region" description="Helical" evidence="8">
    <location>
        <begin position="248"/>
        <end position="267"/>
    </location>
</feature>
<dbReference type="SMART" id="SM00028">
    <property type="entry name" value="TPR"/>
    <property type="match status" value="6"/>
</dbReference>
<dbReference type="PANTHER" id="PTHR37422">
    <property type="entry name" value="TEICHURONIC ACID BIOSYNTHESIS PROTEIN TUAE"/>
    <property type="match status" value="1"/>
</dbReference>
<gene>
    <name evidence="10" type="ORF">A2462_00100</name>
</gene>
<feature type="transmembrane region" description="Helical" evidence="8">
    <location>
        <begin position="274"/>
        <end position="294"/>
    </location>
</feature>
<dbReference type="EMBL" id="MEUI01000050">
    <property type="protein sequence ID" value="OGC32452.1"/>
    <property type="molecule type" value="Genomic_DNA"/>
</dbReference>
<evidence type="ECO:0000256" key="2">
    <source>
        <dbReference type="ARBA" id="ARBA00022692"/>
    </source>
</evidence>
<dbReference type="Pfam" id="PF07719">
    <property type="entry name" value="TPR_2"/>
    <property type="match status" value="1"/>
</dbReference>
<feature type="repeat" description="TPR" evidence="7">
    <location>
        <begin position="755"/>
        <end position="788"/>
    </location>
</feature>
<dbReference type="InterPro" id="IPR007016">
    <property type="entry name" value="O-antigen_ligase-rel_domated"/>
</dbReference>
<dbReference type="Pfam" id="PF04932">
    <property type="entry name" value="Wzy_C"/>
    <property type="match status" value="1"/>
</dbReference>
<feature type="transmembrane region" description="Helical" evidence="8">
    <location>
        <begin position="85"/>
        <end position="108"/>
    </location>
</feature>
<dbReference type="Proteomes" id="UP000177309">
    <property type="component" value="Unassembled WGS sequence"/>
</dbReference>
<evidence type="ECO:0000256" key="5">
    <source>
        <dbReference type="ARBA" id="ARBA00022989"/>
    </source>
</evidence>
<dbReference type="InterPro" id="IPR011990">
    <property type="entry name" value="TPR-like_helical_dom_sf"/>
</dbReference>
<feature type="transmembrane region" description="Helical" evidence="8">
    <location>
        <begin position="541"/>
        <end position="562"/>
    </location>
</feature>
<feature type="transmembrane region" description="Helical" evidence="8">
    <location>
        <begin position="12"/>
        <end position="35"/>
    </location>
</feature>
<feature type="transmembrane region" description="Helical" evidence="8">
    <location>
        <begin position="114"/>
        <end position="131"/>
    </location>
</feature>
<dbReference type="Gene3D" id="1.25.40.10">
    <property type="entry name" value="Tetratricopeptide repeat domain"/>
    <property type="match status" value="2"/>
</dbReference>
<feature type="domain" description="O-antigen ligase-related" evidence="9">
    <location>
        <begin position="283"/>
        <end position="459"/>
    </location>
</feature>
<dbReference type="PANTHER" id="PTHR37422:SF13">
    <property type="entry name" value="LIPOPOLYSACCHARIDE BIOSYNTHESIS PROTEIN PA4999-RELATED"/>
    <property type="match status" value="1"/>
</dbReference>
<evidence type="ECO:0000256" key="7">
    <source>
        <dbReference type="PROSITE-ProRule" id="PRU00339"/>
    </source>
</evidence>
<feature type="transmembrane region" description="Helical" evidence="8">
    <location>
        <begin position="177"/>
        <end position="201"/>
    </location>
</feature>
<dbReference type="SUPFAM" id="SSF48452">
    <property type="entry name" value="TPR-like"/>
    <property type="match status" value="1"/>
</dbReference>
<feature type="transmembrane region" description="Helical" evidence="8">
    <location>
        <begin position="222"/>
        <end position="242"/>
    </location>
</feature>
<feature type="transmembrane region" description="Helical" evidence="8">
    <location>
        <begin position="482"/>
        <end position="515"/>
    </location>
</feature>
<dbReference type="PROSITE" id="PS50293">
    <property type="entry name" value="TPR_REGION"/>
    <property type="match status" value="1"/>
</dbReference>
<keyword evidence="2 8" id="KW-0812">Transmembrane</keyword>
<dbReference type="InterPro" id="IPR019734">
    <property type="entry name" value="TPR_rpt"/>
</dbReference>
<feature type="repeat" description="TPR" evidence="7">
    <location>
        <begin position="823"/>
        <end position="856"/>
    </location>
</feature>
<feature type="transmembrane region" description="Helical" evidence="8">
    <location>
        <begin position="41"/>
        <end position="64"/>
    </location>
</feature>
<dbReference type="GO" id="GO:0016020">
    <property type="term" value="C:membrane"/>
    <property type="evidence" value="ECO:0007669"/>
    <property type="project" value="UniProtKB-SubCell"/>
</dbReference>
<evidence type="ECO:0000256" key="6">
    <source>
        <dbReference type="ARBA" id="ARBA00023136"/>
    </source>
</evidence>
<comment type="caution">
    <text evidence="10">The sequence shown here is derived from an EMBL/GenBank/DDBJ whole genome shotgun (WGS) entry which is preliminary data.</text>
</comment>
<evidence type="ECO:0000256" key="8">
    <source>
        <dbReference type="SAM" id="Phobius"/>
    </source>
</evidence>
<proteinExistence type="predicted"/>
<reference evidence="10 11" key="1">
    <citation type="journal article" date="2016" name="Nat. Commun.">
        <title>Thousands of microbial genomes shed light on interconnected biogeochemical processes in an aquifer system.</title>
        <authorList>
            <person name="Anantharaman K."/>
            <person name="Brown C.T."/>
            <person name="Hug L.A."/>
            <person name="Sharon I."/>
            <person name="Castelle C.J."/>
            <person name="Probst A.J."/>
            <person name="Thomas B.C."/>
            <person name="Singh A."/>
            <person name="Wilkins M.J."/>
            <person name="Karaoz U."/>
            <person name="Brodie E.L."/>
            <person name="Williams K.H."/>
            <person name="Hubbard S.S."/>
            <person name="Banfield J.F."/>
        </authorList>
    </citation>
    <scope>NUCLEOTIDE SEQUENCE [LARGE SCALE GENOMIC DNA]</scope>
</reference>
<dbReference type="PROSITE" id="PS50005">
    <property type="entry name" value="TPR"/>
    <property type="match status" value="3"/>
</dbReference>
<feature type="transmembrane region" description="Helical" evidence="8">
    <location>
        <begin position="451"/>
        <end position="470"/>
    </location>
</feature>
<name>A0A1F4TIA2_UNCSA</name>
<sequence>MKKTTHLLSFNNAQVFDFVMEILILVLLFFLPTIFDRRLGIVFSGAKVAWLRVFGVVFIGVWAIKLIVTNKHPFIRTPLDWPIMAFLLCTTVASLTSIHVYTSIVGFYGRYEGLISWYLFGILFFVVTNYIRTFAQIKRIVISITLAATLMAVYSIIQRHALDPYMWGGVITWQRVIGMIGQPNFLAAYMLMAFFLTLALFMLKNDNLEEKSIEKINWHEQLLAFCLFLAIPIIFLLMIYNLEAYNLVLWYGGFVVLTALAVLFCFTYAKLNPLLLNLILGLCLILNYVCILYTQSRGGYMGLFTGLVLFVVVAGRDWLFDNWKKLSILGFSIVLVSGITMINPEFSPFARFTAELSTGKDVNQPAGQEKNIEPNKDEGKIEFEGAAGSRGETWKSVFGVIADHPIFGIGPEVLKMVFPKYETNVFRFKEAFHVKQDRSHNESLDVAVTKGLISFVVYLWLLGVLFRYGWLKAQRAKPNDRLIIAGLLAASLAFLIQNQFSFGVVAITSLFWVIWGLVMVIGREDLGAAKPTSFSWQEQPWLNIAVVVVLAMGLTYLSFLSFRGDIWFKAGKTNIQMRRLPEAIADLEKSRAIFPYEGVTVSHLGISYLNYSYQSKLPQERTKYLNQAIDTLRLGIQIDPYNADNFYMLAKTYFMLASMGNKNELPIAKKYAEDALKIDPYYAEVYLLLGQIYEVQGQPSRALALYERSFAINPNLVEPMQQLANLHQRLGKQGETVKVFEEVLRQLPRKHASILNLLEQLSNVYIQNNQLNEALSLCQRMLEVEPGYIPAYICRTQIYIKKGQVEVAFSEIQQALIADPKNIKARLILGQIYVLKGDNSRSKAEFEQVLRLEPNNPFAKEMIKRLK</sequence>
<organism evidence="10 11">
    <name type="scientific">candidate division WOR-1 bacterium RIFOXYC2_FULL_41_25</name>
    <dbReference type="NCBI Taxonomy" id="1802586"/>
    <lineage>
        <taxon>Bacteria</taxon>
        <taxon>Bacillati</taxon>
        <taxon>Saganbacteria</taxon>
    </lineage>
</organism>
<dbReference type="Pfam" id="PF13181">
    <property type="entry name" value="TPR_8"/>
    <property type="match status" value="1"/>
</dbReference>
<protein>
    <recommendedName>
        <fullName evidence="9">O-antigen ligase-related domain-containing protein</fullName>
    </recommendedName>
</protein>
<keyword evidence="3" id="KW-0677">Repeat</keyword>